<dbReference type="Pfam" id="PF02646">
    <property type="entry name" value="RmuC"/>
    <property type="match status" value="1"/>
</dbReference>
<evidence type="ECO:0000256" key="5">
    <source>
        <dbReference type="SAM" id="Coils"/>
    </source>
</evidence>
<organism evidence="8 9">
    <name type="scientific">Sodalis praecaptivus</name>
    <dbReference type="NCBI Taxonomy" id="1239307"/>
    <lineage>
        <taxon>Bacteria</taxon>
        <taxon>Pseudomonadati</taxon>
        <taxon>Pseudomonadota</taxon>
        <taxon>Gammaproteobacteria</taxon>
        <taxon>Enterobacterales</taxon>
        <taxon>Bruguierivoracaceae</taxon>
        <taxon>Sodalis</taxon>
    </lineage>
</organism>
<evidence type="ECO:0000256" key="2">
    <source>
        <dbReference type="ARBA" id="ARBA00009840"/>
    </source>
</evidence>
<protein>
    <submittedName>
        <fullName evidence="8">DNA recombination protein</fullName>
    </submittedName>
</protein>
<dbReference type="InterPro" id="IPR003798">
    <property type="entry name" value="DNA_recombination_RmuC"/>
</dbReference>
<dbReference type="HOGENOM" id="CLU_024057_0_1_6"/>
<keyword evidence="4" id="KW-0233">DNA recombination</keyword>
<feature type="compositionally biased region" description="Basic and acidic residues" evidence="6">
    <location>
        <begin position="526"/>
        <end position="536"/>
    </location>
</feature>
<gene>
    <name evidence="8" type="primary">rmuC</name>
    <name evidence="8" type="ORF">Sant_0248</name>
</gene>
<dbReference type="KEGG" id="sod:Sant_0248"/>
<keyword evidence="9" id="KW-1185">Reference proteome</keyword>
<keyword evidence="7" id="KW-0472">Membrane</keyword>
<dbReference type="AlphaFoldDB" id="W0HNF9"/>
<dbReference type="PANTHER" id="PTHR30563:SF0">
    <property type="entry name" value="DNA RECOMBINATION PROTEIN RMUC"/>
    <property type="match status" value="1"/>
</dbReference>
<sequence>MDYGLFYGIGGALIGALLGWLIAGVRQHQRHLAQEAERISLEQGVQAARQALADEQHARRQAELALRDGEREQREQYGRLAAAEERLTSLAHFRQECEQLNQELRAQREINSSQEAELREVAIRLEETRLAAEEKQRLLINSEQRLSAQFENLANRIFEHSGRKVDEQNRQSLDRLLMPLREQLDGFRRQVQDSFGQEARERHTLAHEIRNLQQLNVQMAQEAVNLTRALKGDNKAQGNWGEVVLSRVLEASGLREGHEFETQISIPQGDGRRLQPDVVVRLPQGKDVVIDAKMSLVAYERYFNSENEAERQLALTEHVNSLRAHMKLLGRKDYQQLKGLRSLDYVLMFVPIEPAFMVAVGRQPELISEALAHNIMLVSPTTLLVALRTINNLWRYEHQSRNAQHIADRAARLYDKLRLFVDDINAIGQSLDKAQASYRLAKNKLSDGRGNIIGQAEGFRALGVEIKRPIASAPGAHVPFADRPGEDAAGPAPASVTGSPAADAPARDGNREPPEDEAQDGADPSRQAREECPLRE</sequence>
<dbReference type="GO" id="GO:0006310">
    <property type="term" value="P:DNA recombination"/>
    <property type="evidence" value="ECO:0007669"/>
    <property type="project" value="UniProtKB-KW"/>
</dbReference>
<evidence type="ECO:0000256" key="4">
    <source>
        <dbReference type="ARBA" id="ARBA00023172"/>
    </source>
</evidence>
<proteinExistence type="inferred from homology"/>
<evidence type="ECO:0000313" key="8">
    <source>
        <dbReference type="EMBL" id="AHF75364.1"/>
    </source>
</evidence>
<name>W0HNF9_9GAMM</name>
<feature type="transmembrane region" description="Helical" evidence="7">
    <location>
        <begin position="6"/>
        <end position="25"/>
    </location>
</feature>
<accession>W0HNF9</accession>
<evidence type="ECO:0000256" key="7">
    <source>
        <dbReference type="SAM" id="Phobius"/>
    </source>
</evidence>
<feature type="coiled-coil region" evidence="5">
    <location>
        <begin position="45"/>
        <end position="145"/>
    </location>
</feature>
<reference evidence="8 9" key="1">
    <citation type="journal article" date="2014" name="Genome Biol. Evol.">
        <title>Genome degeneration and adaptation in a nascent stage of symbiosis.</title>
        <authorList>
            <person name="Oakeson K.F."/>
            <person name="Gil R."/>
            <person name="Clayton A.L."/>
            <person name="Dunn D.M."/>
            <person name="von Niederhausern A.C."/>
            <person name="Hamil C."/>
            <person name="Aoyagi A."/>
            <person name="Duval B."/>
            <person name="Baca A."/>
            <person name="Silva F.J."/>
            <person name="Vallier A."/>
            <person name="Jackson D.G."/>
            <person name="Latorre A."/>
            <person name="Weiss R.B."/>
            <person name="Heddi A."/>
            <person name="Moya A."/>
            <person name="Dale C."/>
        </authorList>
    </citation>
    <scope>NUCLEOTIDE SEQUENCE [LARGE SCALE GENOMIC DNA]</scope>
    <source>
        <strain evidence="8 9">HS1</strain>
    </source>
</reference>
<evidence type="ECO:0000313" key="9">
    <source>
        <dbReference type="Proteomes" id="UP000019028"/>
    </source>
</evidence>
<dbReference type="Proteomes" id="UP000019028">
    <property type="component" value="Chromosome"/>
</dbReference>
<evidence type="ECO:0000256" key="6">
    <source>
        <dbReference type="SAM" id="MobiDB-lite"/>
    </source>
</evidence>
<dbReference type="PANTHER" id="PTHR30563">
    <property type="entry name" value="DNA RECOMBINATION PROTEIN RMUC"/>
    <property type="match status" value="1"/>
</dbReference>
<dbReference type="PATRIC" id="fig|1239307.3.peg.275"/>
<keyword evidence="7" id="KW-1133">Transmembrane helix</keyword>
<dbReference type="RefSeq" id="WP_025420519.1">
    <property type="nucleotide sequence ID" value="NZ_CP006569.1"/>
</dbReference>
<evidence type="ECO:0000256" key="3">
    <source>
        <dbReference type="ARBA" id="ARBA00023054"/>
    </source>
</evidence>
<dbReference type="EMBL" id="CP006569">
    <property type="protein sequence ID" value="AHF75364.1"/>
    <property type="molecule type" value="Genomic_DNA"/>
</dbReference>
<keyword evidence="7" id="KW-0812">Transmembrane</keyword>
<keyword evidence="3 5" id="KW-0175">Coiled coil</keyword>
<feature type="region of interest" description="Disordered" evidence="6">
    <location>
        <begin position="474"/>
        <end position="536"/>
    </location>
</feature>
<comment type="similarity">
    <text evidence="2">Belongs to the RmuC family.</text>
</comment>
<dbReference type="OrthoDB" id="9765111at2"/>
<comment type="function">
    <text evidence="1">Involved in DNA recombination.</text>
</comment>
<evidence type="ECO:0000256" key="1">
    <source>
        <dbReference type="ARBA" id="ARBA00003416"/>
    </source>
</evidence>